<keyword evidence="4" id="KW-1185">Reference proteome</keyword>
<dbReference type="Proteomes" id="UP000034681">
    <property type="component" value="Unassembled WGS sequence"/>
</dbReference>
<dbReference type="RefSeq" id="WP_017711227.1">
    <property type="nucleotide sequence ID" value="NZ_KB235933.1"/>
</dbReference>
<feature type="domain" description="CRISPR type III-associated protein" evidence="2">
    <location>
        <begin position="154"/>
        <end position="263"/>
    </location>
</feature>
<dbReference type="eggNOG" id="COG1337">
    <property type="taxonomic scope" value="Bacteria"/>
</dbReference>
<dbReference type="AlphaFoldDB" id="A0A0M2PUV6"/>
<dbReference type="OrthoDB" id="482771at2"/>
<comment type="caution">
    <text evidence="3">The sequence shown here is derived from an EMBL/GenBank/DDBJ whole genome shotgun (WGS) entry which is preliminary data.</text>
</comment>
<accession>A0A0M2PUV6</accession>
<evidence type="ECO:0000259" key="2">
    <source>
        <dbReference type="Pfam" id="PF03787"/>
    </source>
</evidence>
<name>A0A0M2PUV6_PROHO</name>
<dbReference type="NCBIfam" id="TIGR02674">
    <property type="entry name" value="cas_cyan_RAMP_2"/>
    <property type="match status" value="1"/>
</dbReference>
<protein>
    <recommendedName>
        <fullName evidence="2">CRISPR type III-associated protein domain-containing protein</fullName>
    </recommendedName>
</protein>
<organism evidence="3 4">
    <name type="scientific">Prochlorothrix hollandica PCC 9006 = CALU 1027</name>
    <dbReference type="NCBI Taxonomy" id="317619"/>
    <lineage>
        <taxon>Bacteria</taxon>
        <taxon>Bacillati</taxon>
        <taxon>Cyanobacteriota</taxon>
        <taxon>Cyanophyceae</taxon>
        <taxon>Prochlorotrichales</taxon>
        <taxon>Prochlorotrichaceae</taxon>
        <taxon>Prochlorothrix</taxon>
    </lineage>
</organism>
<dbReference type="Pfam" id="PF03787">
    <property type="entry name" value="RAMPs"/>
    <property type="match status" value="1"/>
</dbReference>
<dbReference type="STRING" id="317619.GCA_000332315_00566"/>
<evidence type="ECO:0000313" key="4">
    <source>
        <dbReference type="Proteomes" id="UP000034681"/>
    </source>
</evidence>
<gene>
    <name evidence="3" type="ORF">PROH_08820</name>
</gene>
<dbReference type="InterPro" id="IPR013490">
    <property type="entry name" value="CRISPR-assoc_RAMP_Csx10"/>
</dbReference>
<sequence length="445" mass="50060">MNKLELTLTLKAPLAVGRQKPGGSMSEVERYVPGTVLRGTIAGQLLRQSHQANSDEDPGGDFTKLFTADEAVIFTHAYPTLPQQDSWTDNPQKVERCGVLPATAVSSKAKPGFKTKPDDPENLGVFDTLIDRFCTERLGLVYDPVDRKNDRVEQFLGFYGVKSHQTYESVSLETRLLTRVGINRRRATAEDEILYSIEVLNEVQLAKNDEKPNQNAKKQLNPTVLKSQVYSNNEKLLKNLQEYLSDLKVLYLGGSRSRGLGKVCLKVELANQGSKDLTNSLQARHRDFNKALVKRYGEWADAFGLKVKDKDALDPDRTFFSLDLQSDAILWDPWRRTTVISEAMLVEMLGIEGMLDHDVQLCGVYTSHDYRSGWNAAWGLMKDVDLVTNSGSVFFFSVPQEGFDDRWLPALERLEWLGVGERTTEGFGQVQVCSPFHTIFQENAV</sequence>
<evidence type="ECO:0000256" key="1">
    <source>
        <dbReference type="ARBA" id="ARBA00023118"/>
    </source>
</evidence>
<dbReference type="EMBL" id="AJTX02000004">
    <property type="protein sequence ID" value="KKI99899.1"/>
    <property type="molecule type" value="Genomic_DNA"/>
</dbReference>
<reference evidence="3" key="1">
    <citation type="submission" date="2012-04" db="EMBL/GenBank/DDBJ databases">
        <authorList>
            <person name="Borisov I.G."/>
            <person name="Ivanikova N.V."/>
            <person name="Pinevich A.V."/>
        </authorList>
    </citation>
    <scope>NUCLEOTIDE SEQUENCE</scope>
    <source>
        <strain evidence="3">CALU 1027</strain>
    </source>
</reference>
<proteinExistence type="predicted"/>
<dbReference type="GO" id="GO:0051607">
    <property type="term" value="P:defense response to virus"/>
    <property type="evidence" value="ECO:0007669"/>
    <property type="project" value="UniProtKB-KW"/>
</dbReference>
<dbReference type="InterPro" id="IPR005537">
    <property type="entry name" value="RAMP_III_fam"/>
</dbReference>
<keyword evidence="1" id="KW-0051">Antiviral defense</keyword>
<evidence type="ECO:0000313" key="3">
    <source>
        <dbReference type="EMBL" id="KKI99899.1"/>
    </source>
</evidence>